<feature type="region of interest" description="Disordered" evidence="1">
    <location>
        <begin position="96"/>
        <end position="131"/>
    </location>
</feature>
<sequence length="292" mass="31451">MENPTPSLSQQPSDTPASPLPISTPPTNPRPKLIWLAGGITILLLGVAIGAFGVKFLNQPERQPLIASYEDCITAKGSIVQESYPATCVTASDQRFTQPISSPTPESIAPTSDSNASKVIDSGQNEQERLTTDTPVRKIAFSPQTDVNNGGTWRSYSSNTGFSVQYPTYFRISGPEKLSGQKCSVYFTNDVGGFISASVVPYAGGSRRELYGITPGYDYRFEDVFIQDSYKSLIIEKGPIGDSGSGTGVVIPVGNYALILFWTNMSKDTPAFNELLGSIKIYDSLNTNKCGT</sequence>
<feature type="compositionally biased region" description="Polar residues" evidence="1">
    <location>
        <begin position="1"/>
        <end position="16"/>
    </location>
</feature>
<comment type="caution">
    <text evidence="3">The sequence shown here is derived from an EMBL/GenBank/DDBJ whole genome shotgun (WGS) entry which is preliminary data.</text>
</comment>
<dbReference type="EMBL" id="MFJZ01000071">
    <property type="protein sequence ID" value="OGG28791.1"/>
    <property type="molecule type" value="Genomic_DNA"/>
</dbReference>
<feature type="compositionally biased region" description="Polar residues" evidence="1">
    <location>
        <begin position="96"/>
        <end position="125"/>
    </location>
</feature>
<proteinExistence type="predicted"/>
<dbReference type="AlphaFoldDB" id="A0A1F6AVR9"/>
<evidence type="ECO:0000313" key="4">
    <source>
        <dbReference type="Proteomes" id="UP000176409"/>
    </source>
</evidence>
<protein>
    <submittedName>
        <fullName evidence="3">Uncharacterized protein</fullName>
    </submittedName>
</protein>
<feature type="transmembrane region" description="Helical" evidence="2">
    <location>
        <begin position="33"/>
        <end position="54"/>
    </location>
</feature>
<accession>A0A1F6AVR9</accession>
<evidence type="ECO:0000256" key="2">
    <source>
        <dbReference type="SAM" id="Phobius"/>
    </source>
</evidence>
<dbReference type="Proteomes" id="UP000176409">
    <property type="component" value="Unassembled WGS sequence"/>
</dbReference>
<organism evidence="3 4">
    <name type="scientific">Candidatus Gottesmanbacteria bacterium RIFCSPLOWO2_01_FULL_49_10</name>
    <dbReference type="NCBI Taxonomy" id="1798396"/>
    <lineage>
        <taxon>Bacteria</taxon>
        <taxon>Candidatus Gottesmaniibacteriota</taxon>
    </lineage>
</organism>
<keyword evidence="2" id="KW-0812">Transmembrane</keyword>
<gene>
    <name evidence="3" type="ORF">A2973_01975</name>
</gene>
<keyword evidence="2" id="KW-1133">Transmembrane helix</keyword>
<dbReference type="STRING" id="1798396.A2973_01975"/>
<evidence type="ECO:0000313" key="3">
    <source>
        <dbReference type="EMBL" id="OGG28791.1"/>
    </source>
</evidence>
<reference evidence="3 4" key="1">
    <citation type="journal article" date="2016" name="Nat. Commun.">
        <title>Thousands of microbial genomes shed light on interconnected biogeochemical processes in an aquifer system.</title>
        <authorList>
            <person name="Anantharaman K."/>
            <person name="Brown C.T."/>
            <person name="Hug L.A."/>
            <person name="Sharon I."/>
            <person name="Castelle C.J."/>
            <person name="Probst A.J."/>
            <person name="Thomas B.C."/>
            <person name="Singh A."/>
            <person name="Wilkins M.J."/>
            <person name="Karaoz U."/>
            <person name="Brodie E.L."/>
            <person name="Williams K.H."/>
            <person name="Hubbard S.S."/>
            <person name="Banfield J.F."/>
        </authorList>
    </citation>
    <scope>NUCLEOTIDE SEQUENCE [LARGE SCALE GENOMIC DNA]</scope>
</reference>
<keyword evidence="2" id="KW-0472">Membrane</keyword>
<name>A0A1F6AVR9_9BACT</name>
<feature type="region of interest" description="Disordered" evidence="1">
    <location>
        <begin position="1"/>
        <end position="26"/>
    </location>
</feature>
<evidence type="ECO:0000256" key="1">
    <source>
        <dbReference type="SAM" id="MobiDB-lite"/>
    </source>
</evidence>